<feature type="domain" description="DUF2062" evidence="2">
    <location>
        <begin position="39"/>
        <end position="180"/>
    </location>
</feature>
<keyword evidence="1" id="KW-1133">Transmembrane helix</keyword>
<accession>A0A964BNI7</accession>
<dbReference type="InterPro" id="IPR018639">
    <property type="entry name" value="DUF2062"/>
</dbReference>
<keyword evidence="1" id="KW-0812">Transmembrane</keyword>
<dbReference type="PANTHER" id="PTHR40547">
    <property type="entry name" value="SLL0298 PROTEIN"/>
    <property type="match status" value="1"/>
</dbReference>
<keyword evidence="4" id="KW-1185">Reference proteome</keyword>
<evidence type="ECO:0000313" key="3">
    <source>
        <dbReference type="EMBL" id="MCC0176520.1"/>
    </source>
</evidence>
<feature type="transmembrane region" description="Helical" evidence="1">
    <location>
        <begin position="62"/>
        <end position="88"/>
    </location>
</feature>
<comment type="caution">
    <text evidence="3">The sequence shown here is derived from an EMBL/GenBank/DDBJ whole genome shotgun (WGS) entry which is preliminary data.</text>
</comment>
<proteinExistence type="predicted"/>
<feature type="transmembrane region" description="Helical" evidence="1">
    <location>
        <begin position="146"/>
        <end position="173"/>
    </location>
</feature>
<evidence type="ECO:0000313" key="4">
    <source>
        <dbReference type="Proteomes" id="UP000729733"/>
    </source>
</evidence>
<dbReference type="Proteomes" id="UP000729733">
    <property type="component" value="Unassembled WGS sequence"/>
</dbReference>
<dbReference type="PANTHER" id="PTHR40547:SF1">
    <property type="entry name" value="SLL0298 PROTEIN"/>
    <property type="match status" value="1"/>
</dbReference>
<gene>
    <name evidence="3" type="ORF">I4641_05945</name>
</gene>
<dbReference type="EMBL" id="JADWDC010000010">
    <property type="protein sequence ID" value="MCC0176520.1"/>
    <property type="molecule type" value="Genomic_DNA"/>
</dbReference>
<dbReference type="Pfam" id="PF09835">
    <property type="entry name" value="DUF2062"/>
    <property type="match status" value="1"/>
</dbReference>
<sequence length="181" mass="20587">MKYEYGNKITNSSRSPNILIRPNNSSKRCHIRHKPWLKRRFRLTYLKLLRLRDRPEKVAKGLAIGVFAGCFPFLGLQSLIGICLATLLRGSKVAAIAATWISNPLTYVPIFIFNYKIGKLLLGTKDTPLFLGPNSFTAFKELGPRFVITLLTGCFVVGSILSFITYFYSLAILERLRTRRK</sequence>
<dbReference type="AlphaFoldDB" id="A0A964BNI7"/>
<evidence type="ECO:0000259" key="2">
    <source>
        <dbReference type="Pfam" id="PF09835"/>
    </source>
</evidence>
<protein>
    <submittedName>
        <fullName evidence="3">DUF2062 domain-containing protein</fullName>
    </submittedName>
</protein>
<reference evidence="3" key="1">
    <citation type="journal article" date="2021" name="Antonie Van Leeuwenhoek">
        <title>Draft genome and description of Waterburya agarophytonicola gen. nov. sp. nov. (Pleurocapsales, Cyanobacteria): a seaweed symbiont.</title>
        <authorList>
            <person name="Bonthond G."/>
            <person name="Shalygin S."/>
            <person name="Bayer T."/>
            <person name="Weinberger F."/>
        </authorList>
    </citation>
    <scope>NUCLEOTIDE SEQUENCE</scope>
    <source>
        <strain evidence="3">KI4</strain>
    </source>
</reference>
<evidence type="ECO:0000256" key="1">
    <source>
        <dbReference type="SAM" id="Phobius"/>
    </source>
</evidence>
<keyword evidence="1" id="KW-0472">Membrane</keyword>
<organism evidence="3 4">
    <name type="scientific">Waterburya agarophytonicola KI4</name>
    <dbReference type="NCBI Taxonomy" id="2874699"/>
    <lineage>
        <taxon>Bacteria</taxon>
        <taxon>Bacillati</taxon>
        <taxon>Cyanobacteriota</taxon>
        <taxon>Cyanophyceae</taxon>
        <taxon>Pleurocapsales</taxon>
        <taxon>Hyellaceae</taxon>
        <taxon>Waterburya</taxon>
        <taxon>Waterburya agarophytonicola</taxon>
    </lineage>
</organism>
<name>A0A964BNI7_9CYAN</name>
<feature type="transmembrane region" description="Helical" evidence="1">
    <location>
        <begin position="95"/>
        <end position="115"/>
    </location>
</feature>